<dbReference type="InterPro" id="IPR043128">
    <property type="entry name" value="Rev_trsase/Diguanyl_cyclase"/>
</dbReference>
<feature type="domain" description="Reverse transcriptase" evidence="4">
    <location>
        <begin position="1256"/>
        <end position="1438"/>
    </location>
</feature>
<protein>
    <recommendedName>
        <fullName evidence="4">Reverse transcriptase domain-containing protein</fullName>
    </recommendedName>
</protein>
<dbReference type="GO" id="GO:0003676">
    <property type="term" value="F:nucleic acid binding"/>
    <property type="evidence" value="ECO:0007669"/>
    <property type="project" value="InterPro"/>
</dbReference>
<keyword evidence="2" id="KW-0064">Aspartyl protease</keyword>
<dbReference type="Pfam" id="PF00078">
    <property type="entry name" value="RVT_1"/>
    <property type="match status" value="1"/>
</dbReference>
<keyword evidence="1" id="KW-0645">Protease</keyword>
<dbReference type="SUPFAM" id="SSF56672">
    <property type="entry name" value="DNA/RNA polymerases"/>
    <property type="match status" value="1"/>
</dbReference>
<dbReference type="InterPro" id="IPR053098">
    <property type="entry name" value="Petuviruses_polyprotein"/>
</dbReference>
<feature type="non-terminal residue" evidence="5">
    <location>
        <position position="1"/>
    </location>
</feature>
<dbReference type="InterPro" id="IPR043502">
    <property type="entry name" value="DNA/RNA_pol_sf"/>
</dbReference>
<accession>V4MI56</accession>
<dbReference type="InterPro" id="IPR041577">
    <property type="entry name" value="RT_RNaseH_2"/>
</dbReference>
<dbReference type="Gene3D" id="3.30.70.270">
    <property type="match status" value="2"/>
</dbReference>
<dbReference type="PROSITE" id="PS50878">
    <property type="entry name" value="RT_POL"/>
    <property type="match status" value="1"/>
</dbReference>
<keyword evidence="6" id="KW-1185">Reference proteome</keyword>
<feature type="compositionally biased region" description="Acidic residues" evidence="3">
    <location>
        <begin position="653"/>
        <end position="665"/>
    </location>
</feature>
<organism evidence="5 6">
    <name type="scientific">Eutrema salsugineum</name>
    <name type="common">Saltwater cress</name>
    <name type="synonym">Sisymbrium salsugineum</name>
    <dbReference type="NCBI Taxonomy" id="72664"/>
    <lineage>
        <taxon>Eukaryota</taxon>
        <taxon>Viridiplantae</taxon>
        <taxon>Streptophyta</taxon>
        <taxon>Embryophyta</taxon>
        <taxon>Tracheophyta</taxon>
        <taxon>Spermatophyta</taxon>
        <taxon>Magnoliopsida</taxon>
        <taxon>eudicotyledons</taxon>
        <taxon>Gunneridae</taxon>
        <taxon>Pentapetalae</taxon>
        <taxon>rosids</taxon>
        <taxon>malvids</taxon>
        <taxon>Brassicales</taxon>
        <taxon>Brassicaceae</taxon>
        <taxon>Eutremeae</taxon>
        <taxon>Eutrema</taxon>
    </lineage>
</organism>
<feature type="region of interest" description="Disordered" evidence="3">
    <location>
        <begin position="653"/>
        <end position="697"/>
    </location>
</feature>
<feature type="region of interest" description="Disordered" evidence="3">
    <location>
        <begin position="1666"/>
        <end position="1686"/>
    </location>
</feature>
<dbReference type="eggNOG" id="KOG0017">
    <property type="taxonomic scope" value="Eukaryota"/>
</dbReference>
<feature type="region of interest" description="Disordered" evidence="3">
    <location>
        <begin position="562"/>
        <end position="592"/>
    </location>
</feature>
<proteinExistence type="predicted"/>
<evidence type="ECO:0000313" key="5">
    <source>
        <dbReference type="EMBL" id="ESQ31006.1"/>
    </source>
</evidence>
<dbReference type="EMBL" id="KI517809">
    <property type="protein sequence ID" value="ESQ31006.1"/>
    <property type="molecule type" value="Genomic_DNA"/>
</dbReference>
<sequence length="1904" mass="220488">YVSEDSKVPITQLPLLNPYKAFTKPNSTFPKVIKQVFGPSKHAARELILASQMEQHLVPATETEQMIPLCFNEGMTHGYTHLHYGAIRLALTLHARKGLPVVARVALLDTRYREYQHACIATIQTTMNAGTIFVTLYPNFNISLEDPQIFQNMQIQLQITGAPQVGNTYVATLHHQMAYRVQNHAMDLSLPRDTGDALLIQLESQHSPSCIHIPRQIPREKLVRLLPESWVTNYEKLHESSVPIQSVDSSIYKRKDGAIEISFKQQDGEKSRYPAFCTEINAISPAEEVQPLKQYLPGVPINKFNAAGDPIYAFSDETGHKLFDVCDCDYCLMSSSDEEEKPRRRKKKSSQQILKERYESGDPEVGLLGNPTGKEFEYYVLYSNGSTPPTPDNEDPTFPTREFEEGNIRHSWKIRNPNVKNPDGTAKQVSAAEATLNWQSENAMVQYHLLSQIDRKVSILDLSIKEINKRISSLHQELLHLATTVSTTSPLMYQKESELRSLKAQLQSLQNQPKTQTPMPYDLFTPYPIYSPPAMTQTQTLSFSHDPSIFGSSSFLPTRIKEQRPAKKKHPTVPKETPKISAPENTKTTSPEKGEAQFMVEHAKNPISTFLEQVAEQTKPPKQQRSAKNLMTLQESYDEEFIIPNFMMAEPTVEEEDMESDGENISEDRREPQRPQTPPDWNPRSHTDSHSGLSFDNVPSSKWGDKIYEMHAWLTEQLLNPGATLPTVIVKLISKFHGHLRQWWISLGDYRQLQIRQSQSVDTVIGHIHNEFFGTWDHYTIQAREEYMSMRCCSFKRKDLEKHYERMSKRFYALNGIDDVNLKQTYLKSLPEPLGNETSRILSLKNMTLSQASLGEIYKISLAALEKLCNHQKFFKQLQEQGKLLGRACDRPELSIKCKTKRCGCSTSYKQEKKSRNKWQKRYPKLSGGKKWKFFRRKKQRGYKKSDRCYIYKKKGHYAKQCPNKKKRDNLLRYLAQVEDIDDSNIESIFSLDDEPTDDTVLAMGIEHDEFSEESETEEEEDADYQFMLFYLYTLDSCKVEESKEADLTYLSQPAPNAKIYIFPTKYDKPIPVIAFFDTGAASSIIKPDILPSTHWDQCSVAFKAANRQIFHISLISKPIHIQLFPGYMVKSKVYGSDLPGKDFILGFNILHSLKRVSWHPKCLKHKNHLLPWTTISHFYPMELLNPIKEEITKTSCASSHSEFLTKCSSPLWQNPDFFISLPFKKNEDINPTKASHLGMNPDHYTLALEEVNLLQKEGLIEKTTSPWACEAFYVNKRAEQVRGKLRLVINYQPLNHFLADDKFPLPKREVLFQRLPQAQVFSKFDLKAGFWQLGIKPEDRPKTSFCIPDHHFQWKVMPFGLKVAPSLFQKAMTKIFEPILPNALVYIDDILLFSPDIDSHTRLLEKFHKIVQQYGIMLSEKKMAIGETEIDFIGMHISKGQYHLQPHIATQLNEFPDDKLSFKQVQQFLGVVNYMAEFIHGLAKYRSILSTQLKKDAPPWDERCTEAVKELKRISKTLPSLKIPSKGKRILQTDASDCYWGAVLLEKDEKGKRSICGYKSGVFKDSEKHYHSTYKEILAVKRGIEKFESHIVGQHFLIEMDMSSFSKMIQFKQKILPQAQLLRWASWFSQWKFDVKHIKGKDNFLSTSYPEPKTDFSCHTDDMHSHSNRRVPEEHDCKDATRNTRKDPRDCSRLSRMYGLDQGPLLQLPYHPVFPFLTTIDLNPTHYGKFPQEAYFLLWYLAELYTIGVLIDKSRLLQYLAKCILTRRKEHYKLLYKWLTLFHDVTWWQENIRAQEGYKVLVTFNIITKQEQQEDGVIIQREYKARSRQHNRDAYPHDFIDEIRQSLASFHDQYAWPQDDPDHPIYRVERKKYTIKRYIPGHKIFITKIVSDSEEDDEDSDFG</sequence>
<keyword evidence="2" id="KW-0378">Hydrolase</keyword>
<dbReference type="PANTHER" id="PTHR48435">
    <property type="entry name" value="POLYPROTEIN"/>
    <property type="match status" value="1"/>
</dbReference>
<dbReference type="Proteomes" id="UP000030689">
    <property type="component" value="Unassembled WGS sequence"/>
</dbReference>
<dbReference type="OMA" id="VTHTHAQ"/>
<dbReference type="KEGG" id="eus:EUTSA_v10012231mg"/>
<evidence type="ECO:0000259" key="4">
    <source>
        <dbReference type="PROSITE" id="PS50878"/>
    </source>
</evidence>
<gene>
    <name evidence="5" type="ORF">EUTSA_v10012231mg</name>
</gene>
<evidence type="ECO:0000256" key="1">
    <source>
        <dbReference type="ARBA" id="ARBA00022670"/>
    </source>
</evidence>
<name>V4MI56_EUTSA</name>
<dbReference type="InterPro" id="IPR000477">
    <property type="entry name" value="RT_dom"/>
</dbReference>
<dbReference type="GO" id="GO:0006508">
    <property type="term" value="P:proteolysis"/>
    <property type="evidence" value="ECO:0007669"/>
    <property type="project" value="UniProtKB-KW"/>
</dbReference>
<dbReference type="InterPro" id="IPR028919">
    <property type="entry name" value="Viral_movement"/>
</dbReference>
<evidence type="ECO:0000256" key="3">
    <source>
        <dbReference type="SAM" id="MobiDB-lite"/>
    </source>
</evidence>
<dbReference type="SUPFAM" id="SSF57756">
    <property type="entry name" value="Retrovirus zinc finger-like domains"/>
    <property type="match status" value="1"/>
</dbReference>
<dbReference type="Gramene" id="ESQ31006">
    <property type="protein sequence ID" value="ESQ31006"/>
    <property type="gene ID" value="EUTSA_v10012231mg"/>
</dbReference>
<dbReference type="Gene3D" id="3.10.10.10">
    <property type="entry name" value="HIV Type 1 Reverse Transcriptase, subunit A, domain 1"/>
    <property type="match status" value="1"/>
</dbReference>
<dbReference type="InterPro" id="IPR036875">
    <property type="entry name" value="Znf_CCHC_sf"/>
</dbReference>
<dbReference type="PANTHER" id="PTHR48435:SF1">
    <property type="entry name" value="POLYPROTEIN"/>
    <property type="match status" value="1"/>
</dbReference>
<dbReference type="GO" id="GO:0008270">
    <property type="term" value="F:zinc ion binding"/>
    <property type="evidence" value="ECO:0007669"/>
    <property type="project" value="InterPro"/>
</dbReference>
<dbReference type="GO" id="GO:0004190">
    <property type="term" value="F:aspartic-type endopeptidase activity"/>
    <property type="evidence" value="ECO:0007669"/>
    <property type="project" value="UniProtKB-KW"/>
</dbReference>
<evidence type="ECO:0000256" key="2">
    <source>
        <dbReference type="ARBA" id="ARBA00022750"/>
    </source>
</evidence>
<reference evidence="5 6" key="1">
    <citation type="journal article" date="2013" name="Front. Plant Sci.">
        <title>The Reference Genome of the Halophytic Plant Eutrema salsugineum.</title>
        <authorList>
            <person name="Yang R."/>
            <person name="Jarvis D.E."/>
            <person name="Chen H."/>
            <person name="Beilstein M.A."/>
            <person name="Grimwood J."/>
            <person name="Jenkins J."/>
            <person name="Shu S."/>
            <person name="Prochnik S."/>
            <person name="Xin M."/>
            <person name="Ma C."/>
            <person name="Schmutz J."/>
            <person name="Wing R.A."/>
            <person name="Mitchell-Olds T."/>
            <person name="Schumaker K.S."/>
            <person name="Wang X."/>
        </authorList>
    </citation>
    <scope>NUCLEOTIDE SEQUENCE [LARGE SCALE GENOMIC DNA]</scope>
</reference>
<evidence type="ECO:0000313" key="6">
    <source>
        <dbReference type="Proteomes" id="UP000030689"/>
    </source>
</evidence>
<dbReference type="Gene3D" id="4.10.60.10">
    <property type="entry name" value="Zinc finger, CCHC-type"/>
    <property type="match status" value="1"/>
</dbReference>
<dbReference type="Pfam" id="PF01107">
    <property type="entry name" value="MP"/>
    <property type="match status" value="1"/>
</dbReference>
<dbReference type="CDD" id="cd01647">
    <property type="entry name" value="RT_LTR"/>
    <property type="match status" value="1"/>
</dbReference>
<dbReference type="Pfam" id="PF17919">
    <property type="entry name" value="RT_RNaseH_2"/>
    <property type="match status" value="1"/>
</dbReference>